<accession>A0A563UHN7</accession>
<comment type="caution">
    <text evidence="1">The sequence shown here is derived from an EMBL/GenBank/DDBJ whole genome shotgun (WGS) entry which is preliminary data.</text>
</comment>
<proteinExistence type="predicted"/>
<dbReference type="AlphaFoldDB" id="A0A563UHN7"/>
<reference evidence="1 2" key="1">
    <citation type="submission" date="2019-07" db="EMBL/GenBank/DDBJ databases">
        <authorList>
            <person name="Kim J."/>
        </authorList>
    </citation>
    <scope>NUCLEOTIDE SEQUENCE [LARGE SCALE GENOMIC DNA]</scope>
    <source>
        <strain evidence="2">dk17</strain>
    </source>
</reference>
<sequence>MRQQKLFLIQIQDYAGIIENIDQILQLPVNLIEAYYLQSLKGYCAYRSKQNDLGNEIILELENYEVLKKTIGGMTYDCMFALIKGAALLNAPESYNRGYQKISMILTKTTADTILVLSTIAFDFVKLPNP</sequence>
<organism evidence="1 2">
    <name type="scientific">Mucilaginibacter pallidiroseus</name>
    <dbReference type="NCBI Taxonomy" id="2599295"/>
    <lineage>
        <taxon>Bacteria</taxon>
        <taxon>Pseudomonadati</taxon>
        <taxon>Bacteroidota</taxon>
        <taxon>Sphingobacteriia</taxon>
        <taxon>Sphingobacteriales</taxon>
        <taxon>Sphingobacteriaceae</taxon>
        <taxon>Mucilaginibacter</taxon>
    </lineage>
</organism>
<keyword evidence="2" id="KW-1185">Reference proteome</keyword>
<dbReference type="RefSeq" id="WP_146379798.1">
    <property type="nucleotide sequence ID" value="NZ_VOEJ01000001.1"/>
</dbReference>
<dbReference type="Proteomes" id="UP000320042">
    <property type="component" value="Unassembled WGS sequence"/>
</dbReference>
<protein>
    <submittedName>
        <fullName evidence="1">Uncharacterized protein</fullName>
    </submittedName>
</protein>
<dbReference type="EMBL" id="VOEJ01000001">
    <property type="protein sequence ID" value="TWR30902.1"/>
    <property type="molecule type" value="Genomic_DNA"/>
</dbReference>
<evidence type="ECO:0000313" key="1">
    <source>
        <dbReference type="EMBL" id="TWR30902.1"/>
    </source>
</evidence>
<name>A0A563UHN7_9SPHI</name>
<evidence type="ECO:0000313" key="2">
    <source>
        <dbReference type="Proteomes" id="UP000320042"/>
    </source>
</evidence>
<gene>
    <name evidence="1" type="ORF">FPZ43_00005</name>
</gene>